<dbReference type="EMBL" id="JANJQO010000652">
    <property type="protein sequence ID" value="KAJ2975860.1"/>
    <property type="molecule type" value="Genomic_DNA"/>
</dbReference>
<evidence type="ECO:0000313" key="2">
    <source>
        <dbReference type="Proteomes" id="UP001143910"/>
    </source>
</evidence>
<accession>A0ACC1N986</accession>
<sequence>MAVVGSPGLLLAAPEPGDNELLPSHDLGWTQGSIGSNEALLTQAFHPATSLGPFAKTCQAVHMLGKVLRHYNIRNTTTETKELVEEALALHRALLALDSSITPEAQVQNEDSGSSVNDASHHALDPAIAICSIARLILYNQYACNVPNQPAGSLRVAEEAEAQAVSLHGIQVLATERISALARSIVTDFAMRGEDQVASHNPILGKCFYHAATECAWFVKEDENGEAMLAALKSIIGALRVLETEWGVAGKSLSQ</sequence>
<comment type="caution">
    <text evidence="1">The sequence shown here is derived from an EMBL/GenBank/DDBJ whole genome shotgun (WGS) entry which is preliminary data.</text>
</comment>
<gene>
    <name evidence="1" type="ORF">NQ176_g5280</name>
</gene>
<protein>
    <submittedName>
        <fullName evidence="1">Uncharacterized protein</fullName>
    </submittedName>
</protein>
<name>A0ACC1N986_9HYPO</name>
<organism evidence="1 2">
    <name type="scientific">Zarea fungicola</name>
    <dbReference type="NCBI Taxonomy" id="93591"/>
    <lineage>
        <taxon>Eukaryota</taxon>
        <taxon>Fungi</taxon>
        <taxon>Dikarya</taxon>
        <taxon>Ascomycota</taxon>
        <taxon>Pezizomycotina</taxon>
        <taxon>Sordariomycetes</taxon>
        <taxon>Hypocreomycetidae</taxon>
        <taxon>Hypocreales</taxon>
        <taxon>Cordycipitaceae</taxon>
        <taxon>Zarea</taxon>
    </lineage>
</organism>
<reference evidence="1" key="1">
    <citation type="submission" date="2022-08" db="EMBL/GenBank/DDBJ databases">
        <title>Genome Sequence of Lecanicillium fungicola.</title>
        <authorList>
            <person name="Buettner E."/>
        </authorList>
    </citation>
    <scope>NUCLEOTIDE SEQUENCE</scope>
    <source>
        <strain evidence="1">Babe33</strain>
    </source>
</reference>
<keyword evidence="2" id="KW-1185">Reference proteome</keyword>
<dbReference type="Proteomes" id="UP001143910">
    <property type="component" value="Unassembled WGS sequence"/>
</dbReference>
<proteinExistence type="predicted"/>
<evidence type="ECO:0000313" key="1">
    <source>
        <dbReference type="EMBL" id="KAJ2975860.1"/>
    </source>
</evidence>